<evidence type="ECO:0000313" key="2">
    <source>
        <dbReference type="Proteomes" id="UP000195569"/>
    </source>
</evidence>
<keyword evidence="2" id="KW-1185">Reference proteome</keyword>
<sequence>MTGYRRLAGKIADEESQIALSRSPVSCRAISCALSRYLRFQLSLRDVEELLLERGVVSYETIRRSCDRFGAGFVHRAKASHRKPGATWAPRRGVCNAAR</sequence>
<evidence type="ECO:0008006" key="3">
    <source>
        <dbReference type="Google" id="ProtNLM"/>
    </source>
</evidence>
<accession>A0A1N7SL94</accession>
<name>A0A1N7SL94_9BURK</name>
<organism evidence="1 2">
    <name type="scientific">Paraburkholderia piptadeniae</name>
    <dbReference type="NCBI Taxonomy" id="1701573"/>
    <lineage>
        <taxon>Bacteria</taxon>
        <taxon>Pseudomonadati</taxon>
        <taxon>Pseudomonadota</taxon>
        <taxon>Betaproteobacteria</taxon>
        <taxon>Burkholderiales</taxon>
        <taxon>Burkholderiaceae</taxon>
        <taxon>Paraburkholderia</taxon>
    </lineage>
</organism>
<proteinExistence type="predicted"/>
<comment type="caution">
    <text evidence="1">The sequence shown here is derived from an EMBL/GenBank/DDBJ whole genome shotgun (WGS) entry which is preliminary data.</text>
</comment>
<reference evidence="1" key="1">
    <citation type="submission" date="2016-12" db="EMBL/GenBank/DDBJ databases">
        <authorList>
            <person name="Moulin L."/>
        </authorList>
    </citation>
    <scope>NUCLEOTIDE SEQUENCE [LARGE SCALE GENOMIC DNA]</scope>
    <source>
        <strain evidence="1">STM 7183</strain>
    </source>
</reference>
<dbReference type="EMBL" id="CYGY02000063">
    <property type="protein sequence ID" value="SIT48148.1"/>
    <property type="molecule type" value="Genomic_DNA"/>
</dbReference>
<dbReference type="AlphaFoldDB" id="A0A1N7SL94"/>
<dbReference type="Proteomes" id="UP000195569">
    <property type="component" value="Unassembled WGS sequence"/>
</dbReference>
<evidence type="ECO:0000313" key="1">
    <source>
        <dbReference type="EMBL" id="SIT48148.1"/>
    </source>
</evidence>
<gene>
    <name evidence="1" type="ORF">BN2476_630024</name>
</gene>
<protein>
    <recommendedName>
        <fullName evidence="3">Transposase</fullName>
    </recommendedName>
</protein>